<reference evidence="7 8" key="2">
    <citation type="journal article" date="2017" name="Nat. Microbiol.">
        <title>Natural product diversity associated with the nematode symbionts Photorhabdus and Xenorhabdus.</title>
        <authorList>
            <person name="Tobias N.J."/>
            <person name="Wolff H."/>
            <person name="Djahanschiri B."/>
            <person name="Grundmann F."/>
            <person name="Kronenwerth M."/>
            <person name="Shi Y.M."/>
            <person name="Simonyi S."/>
            <person name="Grun P."/>
            <person name="Shapiro-Ilan D."/>
            <person name="Pidot S.J."/>
            <person name="Stinear T.P."/>
            <person name="Ebersberger I."/>
            <person name="Bode H.B."/>
        </authorList>
    </citation>
    <scope>NUCLEOTIDE SEQUENCE [LARGE SCALE GENOMIC DNA]</scope>
    <source>
        <strain evidence="7 8">DSM 17903</strain>
    </source>
</reference>
<name>A0A1V0M4A5_XENHO</name>
<organism evidence="6">
    <name type="scientific">Xenorhabdus hominickii</name>
    <dbReference type="NCBI Taxonomy" id="351679"/>
    <lineage>
        <taxon>Bacteria</taxon>
        <taxon>Pseudomonadati</taxon>
        <taxon>Pseudomonadota</taxon>
        <taxon>Gammaproteobacteria</taxon>
        <taxon>Enterobacterales</taxon>
        <taxon>Morganellaceae</taxon>
        <taxon>Xenorhabdus</taxon>
    </lineage>
</organism>
<evidence type="ECO:0000256" key="2">
    <source>
        <dbReference type="ARBA" id="ARBA00022692"/>
    </source>
</evidence>
<evidence type="ECO:0000256" key="4">
    <source>
        <dbReference type="ARBA" id="ARBA00023136"/>
    </source>
</evidence>
<sequence>MKNIFSNKFFLICLALICLQQVLVGLSTYFIGLAGEKVATLPMEAFYYTAMFFLSIFIAYLFGSASLFYRVKLSNNLWERYYSNTLTEISKNHSISTEENKRTTQLWLSGEALSTLDEAGFAFIEILAIYFNVLFTTIALFAILGAVLTSVIVFCMFSSVMFLYLSKSKIGIIASSMQNEKIAALHSISKIWDNMFYGDKKSSASALASSKQKVDIYFKKTESYKTLEQIISCAPILISIPLLVLFSYYQILNNTVAIGALVAVLPRTLQLFQNIHAASMSTSQIMLLKNKIQKLYLFSASLKGYDYLASIDNGKISVMDLINDQILNVHTFIELDLEKAPVNGRYLISGSNGAGKSSLLKYTKSKYPDALFFGPNIQVGEDTVPGSTGQKQLYQMALLSNIKHRIIFLDEWDANLDESNTQIIDKFLTSLAEYNLIIEIRH</sequence>
<dbReference type="EMBL" id="NJAI01000017">
    <property type="protein sequence ID" value="PHM51511.1"/>
    <property type="molecule type" value="Genomic_DNA"/>
</dbReference>
<keyword evidence="3 5" id="KW-1133">Transmembrane helix</keyword>
<feature type="transmembrane region" description="Helical" evidence="5">
    <location>
        <begin position="138"/>
        <end position="165"/>
    </location>
</feature>
<protein>
    <submittedName>
        <fullName evidence="6">Uncharacterized protein</fullName>
    </submittedName>
</protein>
<evidence type="ECO:0000313" key="7">
    <source>
        <dbReference type="EMBL" id="PHM51511.1"/>
    </source>
</evidence>
<evidence type="ECO:0000313" key="6">
    <source>
        <dbReference type="EMBL" id="ARD69701.1"/>
    </source>
</evidence>
<dbReference type="GO" id="GO:0005524">
    <property type="term" value="F:ATP binding"/>
    <property type="evidence" value="ECO:0007669"/>
    <property type="project" value="InterPro"/>
</dbReference>
<keyword evidence="2 5" id="KW-0812">Transmembrane</keyword>
<dbReference type="SUPFAM" id="SSF90123">
    <property type="entry name" value="ABC transporter transmembrane region"/>
    <property type="match status" value="1"/>
</dbReference>
<feature type="transmembrane region" description="Helical" evidence="5">
    <location>
        <begin position="45"/>
        <end position="69"/>
    </location>
</feature>
<dbReference type="RefSeq" id="WP_099140088.1">
    <property type="nucleotide sequence ID" value="NZ_CAWNQJ010000043.1"/>
</dbReference>
<feature type="transmembrane region" description="Helical" evidence="5">
    <location>
        <begin position="230"/>
        <end position="251"/>
    </location>
</feature>
<feature type="transmembrane region" description="Helical" evidence="5">
    <location>
        <begin position="112"/>
        <end position="132"/>
    </location>
</feature>
<proteinExistence type="predicted"/>
<gene>
    <name evidence="7" type="ORF">Xhom_04909</name>
</gene>
<dbReference type="AlphaFoldDB" id="A0A1V0M4A5"/>
<evidence type="ECO:0000256" key="5">
    <source>
        <dbReference type="SAM" id="Phobius"/>
    </source>
</evidence>
<dbReference type="InterPro" id="IPR036640">
    <property type="entry name" value="ABC1_TM_sf"/>
</dbReference>
<geneLocation type="plasmid" evidence="6">
    <name>unnamed2</name>
</geneLocation>
<dbReference type="InterPro" id="IPR027417">
    <property type="entry name" value="P-loop_NTPase"/>
</dbReference>
<feature type="transmembrane region" description="Helical" evidence="5">
    <location>
        <begin position="9"/>
        <end position="33"/>
    </location>
</feature>
<evidence type="ECO:0000313" key="8">
    <source>
        <dbReference type="Proteomes" id="UP000225433"/>
    </source>
</evidence>
<dbReference type="Proteomes" id="UP000225433">
    <property type="component" value="Unassembled WGS sequence"/>
</dbReference>
<dbReference type="GO" id="GO:0005886">
    <property type="term" value="C:plasma membrane"/>
    <property type="evidence" value="ECO:0007669"/>
    <property type="project" value="UniProtKB-SubCell"/>
</dbReference>
<dbReference type="EMBL" id="KX517799">
    <property type="protein sequence ID" value="ARD69701.1"/>
    <property type="molecule type" value="Genomic_DNA"/>
</dbReference>
<dbReference type="SUPFAM" id="SSF52540">
    <property type="entry name" value="P-loop containing nucleoside triphosphate hydrolases"/>
    <property type="match status" value="1"/>
</dbReference>
<accession>A0A1V0M4A5</accession>
<evidence type="ECO:0000256" key="1">
    <source>
        <dbReference type="ARBA" id="ARBA00004651"/>
    </source>
</evidence>
<dbReference type="Gene3D" id="3.40.50.300">
    <property type="entry name" value="P-loop containing nucleotide triphosphate hydrolases"/>
    <property type="match status" value="1"/>
</dbReference>
<keyword evidence="6" id="KW-0614">Plasmid</keyword>
<keyword evidence="4 5" id="KW-0472">Membrane</keyword>
<reference evidence="6" key="1">
    <citation type="journal article" date="2017" name="J. Invertebr. Pathol.">
        <title>Identification and bacterial characteristics of Xenorhabdus hominickii ANU101 from an entomopathogenic nematode, Steinernema monticolum.</title>
        <authorList>
            <person name="Park Y."/>
            <person name="Kang S."/>
            <person name="Sadekuzzaman M."/>
            <person name="Kim H."/>
            <person name="Jung J.K."/>
            <person name="Kim Y."/>
        </authorList>
    </citation>
    <scope>NUCLEOTIDE SEQUENCE</scope>
    <source>
        <strain evidence="6">ANU101</strain>
        <plasmid evidence="6">unnamed2</plasmid>
    </source>
</reference>
<evidence type="ECO:0000256" key="3">
    <source>
        <dbReference type="ARBA" id="ARBA00022989"/>
    </source>
</evidence>
<dbReference type="CDD" id="cd00267">
    <property type="entry name" value="ABC_ATPase"/>
    <property type="match status" value="1"/>
</dbReference>
<comment type="subcellular location">
    <subcellularLocation>
        <location evidence="1">Cell membrane</location>
        <topology evidence="1">Multi-pass membrane protein</topology>
    </subcellularLocation>
</comment>